<evidence type="ECO:0000313" key="10">
    <source>
        <dbReference type="Proteomes" id="UP000815325"/>
    </source>
</evidence>
<dbReference type="Pfam" id="PF16529">
    <property type="entry name" value="Ge1_WD40"/>
    <property type="match status" value="1"/>
</dbReference>
<feature type="compositionally biased region" description="Low complexity" evidence="7">
    <location>
        <begin position="756"/>
        <end position="779"/>
    </location>
</feature>
<feature type="compositionally biased region" description="Gly residues" evidence="7">
    <location>
        <begin position="785"/>
        <end position="794"/>
    </location>
</feature>
<dbReference type="SMART" id="SM00320">
    <property type="entry name" value="WD40"/>
    <property type="match status" value="2"/>
</dbReference>
<organism evidence="9 10">
    <name type="scientific">Dunaliella salina</name>
    <name type="common">Green alga</name>
    <name type="synonym">Protococcus salinus</name>
    <dbReference type="NCBI Taxonomy" id="3046"/>
    <lineage>
        <taxon>Eukaryota</taxon>
        <taxon>Viridiplantae</taxon>
        <taxon>Chlorophyta</taxon>
        <taxon>core chlorophytes</taxon>
        <taxon>Chlorophyceae</taxon>
        <taxon>CS clade</taxon>
        <taxon>Chlamydomonadales</taxon>
        <taxon>Dunaliellaceae</taxon>
        <taxon>Dunaliella</taxon>
    </lineage>
</organism>
<reference evidence="9" key="1">
    <citation type="submission" date="2017-08" db="EMBL/GenBank/DDBJ databases">
        <authorList>
            <person name="Polle J.E."/>
            <person name="Barry K."/>
            <person name="Cushman J."/>
            <person name="Schmutz J."/>
            <person name="Tran D."/>
            <person name="Hathwaick L.T."/>
            <person name="Yim W.C."/>
            <person name="Jenkins J."/>
            <person name="Mckie-Krisberg Z.M."/>
            <person name="Prochnik S."/>
            <person name="Lindquist E."/>
            <person name="Dockter R.B."/>
            <person name="Adam C."/>
            <person name="Molina H."/>
            <person name="Bunkerborg J."/>
            <person name="Jin E."/>
            <person name="Buchheim M."/>
            <person name="Magnuson J."/>
        </authorList>
    </citation>
    <scope>NUCLEOTIDE SEQUENCE</scope>
    <source>
        <strain evidence="9">CCAP 19/18</strain>
    </source>
</reference>
<feature type="region of interest" description="Disordered" evidence="7">
    <location>
        <begin position="1"/>
        <end position="49"/>
    </location>
</feature>
<feature type="compositionally biased region" description="Low complexity" evidence="7">
    <location>
        <begin position="882"/>
        <end position="892"/>
    </location>
</feature>
<keyword evidence="10" id="KW-1185">Reference proteome</keyword>
<dbReference type="PANTHER" id="PTHR15598:SF5">
    <property type="entry name" value="ENHANCER OF MRNA-DECAPPING PROTEIN 4"/>
    <property type="match status" value="1"/>
</dbReference>
<evidence type="ECO:0000256" key="2">
    <source>
        <dbReference type="ARBA" id="ARBA00009639"/>
    </source>
</evidence>
<comment type="subcellular location">
    <subcellularLocation>
        <location evidence="1">Cytoplasm</location>
        <location evidence="1">P-body</location>
    </subcellularLocation>
</comment>
<feature type="compositionally biased region" description="Low complexity" evidence="7">
    <location>
        <begin position="526"/>
        <end position="591"/>
    </location>
</feature>
<keyword evidence="4 6" id="KW-0853">WD repeat</keyword>
<dbReference type="PANTHER" id="PTHR15598">
    <property type="entry name" value="ENHANCER OF MRNA-DECAPPING PROTEIN 4"/>
    <property type="match status" value="1"/>
</dbReference>
<dbReference type="InterPro" id="IPR001680">
    <property type="entry name" value="WD40_rpt"/>
</dbReference>
<feature type="compositionally biased region" description="Basic and acidic residues" evidence="7">
    <location>
        <begin position="438"/>
        <end position="449"/>
    </location>
</feature>
<evidence type="ECO:0000256" key="5">
    <source>
        <dbReference type="ARBA" id="ARBA00022737"/>
    </source>
</evidence>
<evidence type="ECO:0000259" key="8">
    <source>
        <dbReference type="Pfam" id="PF16529"/>
    </source>
</evidence>
<comment type="caution">
    <text evidence="9">The sequence shown here is derived from an EMBL/GenBank/DDBJ whole genome shotgun (WGS) entry which is preliminary data.</text>
</comment>
<evidence type="ECO:0000256" key="4">
    <source>
        <dbReference type="ARBA" id="ARBA00022574"/>
    </source>
</evidence>
<evidence type="ECO:0000256" key="6">
    <source>
        <dbReference type="PROSITE-ProRule" id="PRU00221"/>
    </source>
</evidence>
<accession>A0ABQ7H2K2</accession>
<dbReference type="PROSITE" id="PS50082">
    <property type="entry name" value="WD_REPEATS_2"/>
    <property type="match status" value="1"/>
</dbReference>
<feature type="region of interest" description="Disordered" evidence="7">
    <location>
        <begin position="676"/>
        <end position="892"/>
    </location>
</feature>
<feature type="compositionally biased region" description="Low complexity" evidence="7">
    <location>
        <begin position="479"/>
        <end position="500"/>
    </location>
</feature>
<feature type="compositionally biased region" description="Low complexity" evidence="7">
    <location>
        <begin position="683"/>
        <end position="697"/>
    </location>
</feature>
<feature type="domain" description="Enhancer of mRNA-decapping protein 4 WD40 repeat region" evidence="8">
    <location>
        <begin position="65"/>
        <end position="242"/>
    </location>
</feature>
<proteinExistence type="inferred from homology"/>
<keyword evidence="5" id="KW-0677">Repeat</keyword>
<feature type="compositionally biased region" description="Low complexity" evidence="7">
    <location>
        <begin position="849"/>
        <end position="872"/>
    </location>
</feature>
<evidence type="ECO:0000256" key="3">
    <source>
        <dbReference type="ARBA" id="ARBA00022490"/>
    </source>
</evidence>
<gene>
    <name evidence="9" type="ORF">DUNSADRAFT_14591</name>
</gene>
<comment type="similarity">
    <text evidence="2">Belongs to the WD repeat EDC4 family.</text>
</comment>
<name>A0ABQ7H2K2_DUNSA</name>
<evidence type="ECO:0000313" key="9">
    <source>
        <dbReference type="EMBL" id="KAF5841033.1"/>
    </source>
</evidence>
<dbReference type="Proteomes" id="UP000815325">
    <property type="component" value="Unassembled WGS sequence"/>
</dbReference>
<feature type="compositionally biased region" description="Low complexity" evidence="7">
    <location>
        <begin position="795"/>
        <end position="810"/>
    </location>
</feature>
<evidence type="ECO:0000256" key="1">
    <source>
        <dbReference type="ARBA" id="ARBA00004201"/>
    </source>
</evidence>
<evidence type="ECO:0000256" key="7">
    <source>
        <dbReference type="SAM" id="MobiDB-lite"/>
    </source>
</evidence>
<dbReference type="SUPFAM" id="SSF50978">
    <property type="entry name" value="WD40 repeat-like"/>
    <property type="match status" value="1"/>
</dbReference>
<dbReference type="PROSITE" id="PS50294">
    <property type="entry name" value="WD_REPEATS_REGION"/>
    <property type="match status" value="1"/>
</dbReference>
<keyword evidence="3" id="KW-0963">Cytoplasm</keyword>
<dbReference type="InterPro" id="IPR032401">
    <property type="entry name" value="EDC4_WD40"/>
</dbReference>
<dbReference type="InterPro" id="IPR036322">
    <property type="entry name" value="WD40_repeat_dom_sf"/>
</dbReference>
<feature type="repeat" description="WD" evidence="6">
    <location>
        <begin position="211"/>
        <end position="242"/>
    </location>
</feature>
<dbReference type="InterPro" id="IPR015943">
    <property type="entry name" value="WD40/YVTN_repeat-like_dom_sf"/>
</dbReference>
<protein>
    <recommendedName>
        <fullName evidence="8">Enhancer of mRNA-decapping protein 4 WD40 repeat region domain-containing protein</fullName>
    </recommendedName>
</protein>
<dbReference type="Gene3D" id="2.130.10.10">
    <property type="entry name" value="YVTN repeat-like/Quinoprotein amine dehydrogenase"/>
    <property type="match status" value="1"/>
</dbReference>
<sequence>MQPPKVARGSDALAAAVSHGEGEKPKPQPGGVSLKPGSDDFDVDAPRTEPQQLQVAPITVLKSEYREQVVHQIVSNTSYICYGLKQGHIRVLNKDTATRALLKGHTCMITDMRFYAATSNLLASCDQSGKVFVRKIFEGSPEAGIQEEVLASHSFDVGDLATRHLAWHPHMENMLAVLTRDRIAFVNVPPTSGLASSADFAQPILPEQPTLTSGQSNFTALAFSHQGDLLAASTSDGTVEVWAMPPDLASKQQFEPLPQTPHHSIMAFWGEFYGKAAACSMDFLPSRAPRSVLVVANPTANWLELWVVSHPEGSPMSAERTYTLQLHSSAQGPSAFFNHLLVQPNFSIVVLANTKRKQVYVLHAHQDAHSSHAVFDHLCLFEVRLPILSMSTLTEPGYEHGSPVQEFHLYCVQTEAIQQYTLHPSACFPPADLEEDEQRQKEIATETRPETTSPGARPEAIPTVPPTIHTSFPPPTPEAPAHAAETAVAEPAAATALQPQPQDPTPPTVMSIAERLESTAQQEEVQAQMALQHQQHATQGQAAQAAQHAQQQQQQQQQQQFEPQQPAAVEGEQAAGAQTPPQAAEPAVAAPADAAAMPPAVVPAAAAAVRPVAEAAAAAQAPAEPVPTPTPRLHGRTTEEMLADMLAKRRAMEVEAVAAEAAAAAAAAAAATSAAASNEQGVSATATTTTTAPTTSTERAVRAAKSPTPPSGFKYPSSAAKRPRLEDSEEDTAASYPHALDRWPPHQINIDGADDSSSSCSSSSAAPSAQPQQPQLQQQHTQGRDGLGVDGAGGVSSSTTTTTTNTASTTPAPPMPKALLSRKAQGETKRIGDAVPEEQPSIPAPAPAPAAAHAAASPPAAAAHAAATSAAASGGKTEHAPKQQAPEAAAASVMANGPAASVPAAAERSKVYKAADVERLLAAQQHMLTQVISGQMELAIKQSVTIHAYVIFGQMESAIKQSVTIHASPATKATAMLEQAHSQMGGLISSLRSEAGSLRTETASMRTEGAAAGRSATAAAAAAAKAAAAATAASKAVAQSAAISAPAPAAGPLALQAPPDPKVTIDGAEYSKSRFSLIRPVLFCRTRVL</sequence>
<dbReference type="EMBL" id="MU069496">
    <property type="protein sequence ID" value="KAF5841033.1"/>
    <property type="molecule type" value="Genomic_DNA"/>
</dbReference>
<feature type="region of interest" description="Disordered" evidence="7">
    <location>
        <begin position="428"/>
        <end position="591"/>
    </location>
</feature>
<dbReference type="InterPro" id="IPR045152">
    <property type="entry name" value="EDC4-like"/>
</dbReference>